<protein>
    <submittedName>
        <fullName evidence="6">Src homology 3 domains containing protein</fullName>
    </submittedName>
</protein>
<evidence type="ECO:0000313" key="7">
    <source>
        <dbReference type="Proteomes" id="UP001063166"/>
    </source>
</evidence>
<keyword evidence="4" id="KW-0472">Membrane</keyword>
<evidence type="ECO:0000256" key="2">
    <source>
        <dbReference type="PROSITE-ProRule" id="PRU00192"/>
    </source>
</evidence>
<dbReference type="InterPro" id="IPR036028">
    <property type="entry name" value="SH3-like_dom_sf"/>
</dbReference>
<feature type="compositionally biased region" description="Low complexity" evidence="3">
    <location>
        <begin position="67"/>
        <end position="85"/>
    </location>
</feature>
<keyword evidence="7" id="KW-1185">Reference proteome</keyword>
<feature type="domain" description="SH3" evidence="5">
    <location>
        <begin position="280"/>
        <end position="340"/>
    </location>
</feature>
<dbReference type="Gene3D" id="2.30.30.40">
    <property type="entry name" value="SH3 Domains"/>
    <property type="match status" value="1"/>
</dbReference>
<reference evidence="6" key="1">
    <citation type="submission" date="2022-07" db="EMBL/GenBank/DDBJ databases">
        <title>The genome of Lyophyllum shimeji provides insight into the initial evolution of ectomycorrhizal fungal genome.</title>
        <authorList>
            <person name="Kobayashi Y."/>
            <person name="Shibata T."/>
            <person name="Hirakawa H."/>
            <person name="Shigenobu S."/>
            <person name="Nishiyama T."/>
            <person name="Yamada A."/>
            <person name="Hasebe M."/>
            <person name="Kawaguchi M."/>
        </authorList>
    </citation>
    <scope>NUCLEOTIDE SEQUENCE</scope>
    <source>
        <strain evidence="6">AT787</strain>
    </source>
</reference>
<organism evidence="6 7">
    <name type="scientific">Lyophyllum shimeji</name>
    <name type="common">Hon-shimeji</name>
    <name type="synonym">Tricholoma shimeji</name>
    <dbReference type="NCBI Taxonomy" id="47721"/>
    <lineage>
        <taxon>Eukaryota</taxon>
        <taxon>Fungi</taxon>
        <taxon>Dikarya</taxon>
        <taxon>Basidiomycota</taxon>
        <taxon>Agaricomycotina</taxon>
        <taxon>Agaricomycetes</taxon>
        <taxon>Agaricomycetidae</taxon>
        <taxon>Agaricales</taxon>
        <taxon>Tricholomatineae</taxon>
        <taxon>Lyophyllaceae</taxon>
        <taxon>Lyophyllum</taxon>
    </lineage>
</organism>
<dbReference type="OrthoDB" id="5340910at2759"/>
<feature type="transmembrane region" description="Helical" evidence="4">
    <location>
        <begin position="128"/>
        <end position="147"/>
    </location>
</feature>
<accession>A0A9P3PFS8</accession>
<evidence type="ECO:0000313" key="6">
    <source>
        <dbReference type="EMBL" id="GLB34666.1"/>
    </source>
</evidence>
<dbReference type="EMBL" id="BRPK01000002">
    <property type="protein sequence ID" value="GLB34666.1"/>
    <property type="molecule type" value="Genomic_DNA"/>
</dbReference>
<gene>
    <name evidence="6" type="ORF">LshimejAT787_0202310</name>
</gene>
<keyword evidence="4" id="KW-0812">Transmembrane</keyword>
<dbReference type="InterPro" id="IPR035521">
    <property type="entry name" value="Fus1_SH3"/>
</dbReference>
<name>A0A9P3PFS8_LYOSH</name>
<dbReference type="InterPro" id="IPR001452">
    <property type="entry name" value="SH3_domain"/>
</dbReference>
<evidence type="ECO:0000256" key="3">
    <source>
        <dbReference type="SAM" id="MobiDB-lite"/>
    </source>
</evidence>
<feature type="compositionally biased region" description="Polar residues" evidence="3">
    <location>
        <begin position="98"/>
        <end position="108"/>
    </location>
</feature>
<comment type="caution">
    <text evidence="6">The sequence shown here is derived from an EMBL/GenBank/DDBJ whole genome shotgun (WGS) entry which is preliminary data.</text>
</comment>
<dbReference type="CDD" id="cd11854">
    <property type="entry name" value="SH3_Fus1p"/>
    <property type="match status" value="1"/>
</dbReference>
<keyword evidence="4" id="KW-1133">Transmembrane helix</keyword>
<dbReference type="Proteomes" id="UP001063166">
    <property type="component" value="Unassembled WGS sequence"/>
</dbReference>
<dbReference type="SMART" id="SM00326">
    <property type="entry name" value="SH3"/>
    <property type="match status" value="1"/>
</dbReference>
<dbReference type="SUPFAM" id="SSF50044">
    <property type="entry name" value="SH3-domain"/>
    <property type="match status" value="1"/>
</dbReference>
<feature type="compositionally biased region" description="Low complexity" evidence="3">
    <location>
        <begin position="265"/>
        <end position="277"/>
    </location>
</feature>
<feature type="compositionally biased region" description="Pro residues" evidence="3">
    <location>
        <begin position="224"/>
        <end position="236"/>
    </location>
</feature>
<dbReference type="Pfam" id="PF14604">
    <property type="entry name" value="SH3_9"/>
    <property type="match status" value="1"/>
</dbReference>
<evidence type="ECO:0000256" key="1">
    <source>
        <dbReference type="ARBA" id="ARBA00022443"/>
    </source>
</evidence>
<keyword evidence="1 2" id="KW-0728">SH3 domain</keyword>
<feature type="region of interest" description="Disordered" evidence="3">
    <location>
        <begin position="223"/>
        <end position="279"/>
    </location>
</feature>
<dbReference type="PROSITE" id="PS50002">
    <property type="entry name" value="SH3"/>
    <property type="match status" value="1"/>
</dbReference>
<dbReference type="AlphaFoldDB" id="A0A9P3PFS8"/>
<feature type="region of interest" description="Disordered" evidence="3">
    <location>
        <begin position="67"/>
        <end position="119"/>
    </location>
</feature>
<proteinExistence type="predicted"/>
<sequence length="366" mass="37832">MVQRNAPVGRTRLGKRLLQVSDDDDTENLPGPVTLTVTSNRLPVSSSPVITPTVTVFVPPAGITSLSNSQATSSSSAPPRISSSSDGALTSLKPAPTPSVSVNDSSAEPNPVAPSGGVSSHGIPTGSIVGIVLAIVLFLVAAAVFFFRRRAVARRLKLRGWAGNPRSSPPFLWVEPKEATGVTPYPNTSFAPQYRGETSVRQTYSGGPIQPAPYAAPANNGLPFIPPPAPPPPPPAAGLYDYPPSPPASAPSALTPGGSNRARVPGSSAPGEAPAAGNKPLVETAKVRSTFIPTLPDELSISTGEVIRVHEEYDDGWALCSNARGEKGMVPLECLDRGSVPSEAAREYKKLARVSSLAASPSGGFQ</sequence>
<evidence type="ECO:0000259" key="5">
    <source>
        <dbReference type="PROSITE" id="PS50002"/>
    </source>
</evidence>
<evidence type="ECO:0000256" key="4">
    <source>
        <dbReference type="SAM" id="Phobius"/>
    </source>
</evidence>